<sequence length="274" mass="30583">MTKHQCSLNMIKLLPAMTNHNVFLRPQTLRYTKFTLMRRMLSTPSRRAKSIPSILSSIYTVPNLLTISRIAAAPLIGHCIISNNLVPALALFTYSCLTDFLDGYMARRYNMKSVAGTVLDPMADKILMLVTTASLAFPGGPQIIPASLAGMIIGRDVMLGLSAIYFRIASLKHAYGQVTWSSFWDVFRFPSAEVRPTQISKWNTFLQMIYLGWAVAHMIAHSYTADKNDIDGDSRNLNQVAFEYFGYLVGVTTGLSGASYIFSRNAVKYLNKLK</sequence>
<dbReference type="PANTHER" id="PTHR14269:SF60">
    <property type="entry name" value="CARDIOLIPIN SYNTHASE (CMP-FORMING)"/>
    <property type="match status" value="1"/>
</dbReference>
<dbReference type="Gene3D" id="1.20.120.1760">
    <property type="match status" value="1"/>
</dbReference>
<organism evidence="12 13">
    <name type="scientific">Lachancea dasiensis</name>
    <dbReference type="NCBI Taxonomy" id="1072105"/>
    <lineage>
        <taxon>Eukaryota</taxon>
        <taxon>Fungi</taxon>
        <taxon>Dikarya</taxon>
        <taxon>Ascomycota</taxon>
        <taxon>Saccharomycotina</taxon>
        <taxon>Saccharomycetes</taxon>
        <taxon>Saccharomycetales</taxon>
        <taxon>Saccharomycetaceae</taxon>
        <taxon>Lachancea</taxon>
    </lineage>
</organism>
<dbReference type="PANTHER" id="PTHR14269">
    <property type="entry name" value="CDP-DIACYLGLYCEROL--GLYCEROL-3-PHOSPHATE 3-PHOSPHATIDYLTRANSFERASE-RELATED"/>
    <property type="match status" value="1"/>
</dbReference>
<keyword evidence="6" id="KW-0443">Lipid metabolism</keyword>
<evidence type="ECO:0000313" key="12">
    <source>
        <dbReference type="EMBL" id="SCU92030.1"/>
    </source>
</evidence>
<dbReference type="GO" id="GO:0007006">
    <property type="term" value="P:mitochondrial membrane organization"/>
    <property type="evidence" value="ECO:0007669"/>
    <property type="project" value="EnsemblFungi"/>
</dbReference>
<dbReference type="GO" id="GO:0043337">
    <property type="term" value="F:cardiolipin synthase (CMP-forming)"/>
    <property type="evidence" value="ECO:0007669"/>
    <property type="project" value="EnsemblFungi"/>
</dbReference>
<dbReference type="InterPro" id="IPR000462">
    <property type="entry name" value="CDP-OH_P_trans"/>
</dbReference>
<keyword evidence="3 10" id="KW-0808">Transferase</keyword>
<evidence type="ECO:0000256" key="9">
    <source>
        <dbReference type="ARBA" id="ARBA00023264"/>
    </source>
</evidence>
<dbReference type="GO" id="GO:0005739">
    <property type="term" value="C:mitochondrion"/>
    <property type="evidence" value="ECO:0007669"/>
    <property type="project" value="TreeGrafter"/>
</dbReference>
<dbReference type="PROSITE" id="PS00379">
    <property type="entry name" value="CDP_ALCOHOL_P_TRANSF"/>
    <property type="match status" value="1"/>
</dbReference>
<dbReference type="InterPro" id="IPR043130">
    <property type="entry name" value="CDP-OH_PTrfase_TM_dom"/>
</dbReference>
<evidence type="ECO:0000256" key="6">
    <source>
        <dbReference type="ARBA" id="ARBA00023098"/>
    </source>
</evidence>
<evidence type="ECO:0000256" key="4">
    <source>
        <dbReference type="ARBA" id="ARBA00022692"/>
    </source>
</evidence>
<dbReference type="FunFam" id="1.20.120.1760:FF:000017">
    <property type="entry name" value="Phosphatidyl synthase"/>
    <property type="match status" value="1"/>
</dbReference>
<evidence type="ECO:0000256" key="7">
    <source>
        <dbReference type="ARBA" id="ARBA00023136"/>
    </source>
</evidence>
<comment type="subcellular location">
    <subcellularLocation>
        <location evidence="1">Membrane</location>
        <topology evidence="1">Multi-pass membrane protein</topology>
    </subcellularLocation>
</comment>
<evidence type="ECO:0000313" key="13">
    <source>
        <dbReference type="Proteomes" id="UP000190274"/>
    </source>
</evidence>
<dbReference type="EMBL" id="LT598458">
    <property type="protein sequence ID" value="SCU92030.1"/>
    <property type="molecule type" value="Genomic_DNA"/>
</dbReference>
<dbReference type="GO" id="GO:0006612">
    <property type="term" value="P:protein targeting to membrane"/>
    <property type="evidence" value="ECO:0007669"/>
    <property type="project" value="EnsemblFungi"/>
</dbReference>
<proteinExistence type="inferred from homology"/>
<dbReference type="AlphaFoldDB" id="A0A1G4JN63"/>
<evidence type="ECO:0000256" key="5">
    <source>
        <dbReference type="ARBA" id="ARBA00022989"/>
    </source>
</evidence>
<dbReference type="InterPro" id="IPR050324">
    <property type="entry name" value="CDP-alcohol_PTase-I"/>
</dbReference>
<protein>
    <submittedName>
        <fullName evidence="12">LADA_0F13784g1_1</fullName>
    </submittedName>
</protein>
<feature type="transmembrane region" description="Helical" evidence="11">
    <location>
        <begin position="244"/>
        <end position="262"/>
    </location>
</feature>
<evidence type="ECO:0000256" key="2">
    <source>
        <dbReference type="ARBA" id="ARBA00022516"/>
    </source>
</evidence>
<gene>
    <name evidence="12" type="ORF">LADA_0F13784G</name>
</gene>
<dbReference type="GO" id="GO:0016020">
    <property type="term" value="C:membrane"/>
    <property type="evidence" value="ECO:0007669"/>
    <property type="project" value="UniProtKB-SubCell"/>
</dbReference>
<reference evidence="12 13" key="1">
    <citation type="submission" date="2016-03" db="EMBL/GenBank/DDBJ databases">
        <authorList>
            <person name="Devillers H."/>
        </authorList>
    </citation>
    <scope>NUCLEOTIDE SEQUENCE [LARGE SCALE GENOMIC DNA]</scope>
    <source>
        <strain evidence="12">CBS 10888</strain>
    </source>
</reference>
<accession>A0A1G4JN63</accession>
<dbReference type="GO" id="GO:0006873">
    <property type="term" value="P:intracellular monoatomic ion homeostasis"/>
    <property type="evidence" value="ECO:0007669"/>
    <property type="project" value="EnsemblFungi"/>
</dbReference>
<evidence type="ECO:0000256" key="1">
    <source>
        <dbReference type="ARBA" id="ARBA00004141"/>
    </source>
</evidence>
<keyword evidence="5 11" id="KW-1133">Transmembrane helix</keyword>
<dbReference type="OrthoDB" id="10020554at2759"/>
<dbReference type="Proteomes" id="UP000190274">
    <property type="component" value="Chromosome F"/>
</dbReference>
<keyword evidence="8" id="KW-0594">Phospholipid biosynthesis</keyword>
<keyword evidence="4 11" id="KW-0812">Transmembrane</keyword>
<dbReference type="STRING" id="1266660.A0A1G4JN63"/>
<evidence type="ECO:0000256" key="3">
    <source>
        <dbReference type="ARBA" id="ARBA00022679"/>
    </source>
</evidence>
<feature type="transmembrane region" description="Helical" evidence="11">
    <location>
        <begin position="205"/>
        <end position="224"/>
    </location>
</feature>
<evidence type="ECO:0000256" key="8">
    <source>
        <dbReference type="ARBA" id="ARBA00023209"/>
    </source>
</evidence>
<comment type="similarity">
    <text evidence="10">Belongs to the CDP-alcohol phosphatidyltransferase class-I family.</text>
</comment>
<dbReference type="GO" id="GO:0032049">
    <property type="term" value="P:cardiolipin biosynthetic process"/>
    <property type="evidence" value="ECO:0007669"/>
    <property type="project" value="TreeGrafter"/>
</dbReference>
<evidence type="ECO:0000256" key="11">
    <source>
        <dbReference type="SAM" id="Phobius"/>
    </source>
</evidence>
<keyword evidence="9" id="KW-1208">Phospholipid metabolism</keyword>
<dbReference type="InterPro" id="IPR048254">
    <property type="entry name" value="CDP_ALCOHOL_P_TRANSF_CS"/>
</dbReference>
<name>A0A1G4JN63_9SACH</name>
<keyword evidence="7 11" id="KW-0472">Membrane</keyword>
<dbReference type="Pfam" id="PF01066">
    <property type="entry name" value="CDP-OH_P_transf"/>
    <property type="match status" value="1"/>
</dbReference>
<evidence type="ECO:0000256" key="10">
    <source>
        <dbReference type="RuleBase" id="RU003750"/>
    </source>
</evidence>
<keyword evidence="13" id="KW-1185">Reference proteome</keyword>
<keyword evidence="2" id="KW-0444">Lipid biosynthesis</keyword>